<dbReference type="EMBL" id="BOMG01000042">
    <property type="protein sequence ID" value="GID54558.1"/>
    <property type="molecule type" value="Genomic_DNA"/>
</dbReference>
<dbReference type="SUPFAM" id="SSF53335">
    <property type="entry name" value="S-adenosyl-L-methionine-dependent methyltransferases"/>
    <property type="match status" value="1"/>
</dbReference>
<dbReference type="InterPro" id="IPR029063">
    <property type="entry name" value="SAM-dependent_MTases_sf"/>
</dbReference>
<protein>
    <submittedName>
        <fullName evidence="3">SAM-dependent methyltransferase</fullName>
    </submittedName>
</protein>
<evidence type="ECO:0000256" key="1">
    <source>
        <dbReference type="SAM" id="MobiDB-lite"/>
    </source>
</evidence>
<name>A0ABQ3X812_9ACTN</name>
<feature type="region of interest" description="Disordered" evidence="1">
    <location>
        <begin position="59"/>
        <end position="80"/>
    </location>
</feature>
<accession>A0ABQ3X812</accession>
<dbReference type="Gene3D" id="3.40.50.150">
    <property type="entry name" value="Vaccinia Virus protein VP39"/>
    <property type="match status" value="1"/>
</dbReference>
<keyword evidence="3" id="KW-0489">Methyltransferase</keyword>
<gene>
    <name evidence="3" type="ORF">Aco03nite_029620</name>
</gene>
<evidence type="ECO:0000313" key="3">
    <source>
        <dbReference type="EMBL" id="GID54558.1"/>
    </source>
</evidence>
<proteinExistence type="predicted"/>
<dbReference type="GO" id="GO:0032259">
    <property type="term" value="P:methylation"/>
    <property type="evidence" value="ECO:0007669"/>
    <property type="project" value="UniProtKB-KW"/>
</dbReference>
<feature type="compositionally biased region" description="Basic and acidic residues" evidence="1">
    <location>
        <begin position="68"/>
        <end position="78"/>
    </location>
</feature>
<evidence type="ECO:0000313" key="4">
    <source>
        <dbReference type="Proteomes" id="UP000612282"/>
    </source>
</evidence>
<dbReference type="GO" id="GO:0008168">
    <property type="term" value="F:methyltransferase activity"/>
    <property type="evidence" value="ECO:0007669"/>
    <property type="project" value="UniProtKB-KW"/>
</dbReference>
<feature type="domain" description="Methyltransferase" evidence="2">
    <location>
        <begin position="38"/>
        <end position="129"/>
    </location>
</feature>
<keyword evidence="3" id="KW-0808">Transferase</keyword>
<reference evidence="3 4" key="1">
    <citation type="submission" date="2021-01" db="EMBL/GenBank/DDBJ databases">
        <title>Whole genome shotgun sequence of Actinoplanes couchii NBRC 106145.</title>
        <authorList>
            <person name="Komaki H."/>
            <person name="Tamura T."/>
        </authorList>
    </citation>
    <scope>NUCLEOTIDE SEQUENCE [LARGE SCALE GENOMIC DNA]</scope>
    <source>
        <strain evidence="3 4">NBRC 106145</strain>
    </source>
</reference>
<comment type="caution">
    <text evidence="3">The sequence shown here is derived from an EMBL/GenBank/DDBJ whole genome shotgun (WGS) entry which is preliminary data.</text>
</comment>
<dbReference type="Proteomes" id="UP000612282">
    <property type="component" value="Unassembled WGS sequence"/>
</dbReference>
<organism evidence="3 4">
    <name type="scientific">Actinoplanes couchii</name>
    <dbReference type="NCBI Taxonomy" id="403638"/>
    <lineage>
        <taxon>Bacteria</taxon>
        <taxon>Bacillati</taxon>
        <taxon>Actinomycetota</taxon>
        <taxon>Actinomycetes</taxon>
        <taxon>Micromonosporales</taxon>
        <taxon>Micromonosporaceae</taxon>
        <taxon>Actinoplanes</taxon>
    </lineage>
</organism>
<evidence type="ECO:0000259" key="2">
    <source>
        <dbReference type="Pfam" id="PF13649"/>
    </source>
</evidence>
<keyword evidence="4" id="KW-1185">Reference proteome</keyword>
<dbReference type="CDD" id="cd02440">
    <property type="entry name" value="AdoMet_MTases"/>
    <property type="match status" value="1"/>
</dbReference>
<dbReference type="Pfam" id="PF13649">
    <property type="entry name" value="Methyltransf_25"/>
    <property type="match status" value="1"/>
</dbReference>
<dbReference type="InterPro" id="IPR041698">
    <property type="entry name" value="Methyltransf_25"/>
</dbReference>
<sequence>MYRAAASAGLTYNSPLGEHRAADLTRRLAPAGADRRALDLGCGSGELLMRLCEAHGIGGDGVESDPTAGDRARQRAAERGLSGRVTFHSEDASGWSKPADLVVNVGSSHIWGDAGQALTALHALTAPGGKALFADGIYRTTPGDTVHEMFGDLPDLAALTRSAVDAGFRPLHIAESTLAEWDDFESDWLVGVEHIGTPPARAFADARRDGYLNGYRGVVGFAWLILTPA</sequence>